<dbReference type="SUPFAM" id="SSF53187">
    <property type="entry name" value="Zn-dependent exopeptidases"/>
    <property type="match status" value="1"/>
</dbReference>
<dbReference type="GO" id="GO:0006508">
    <property type="term" value="P:proteolysis"/>
    <property type="evidence" value="ECO:0007669"/>
    <property type="project" value="UniProtKB-KW"/>
</dbReference>
<organism evidence="10 11">
    <name type="scientific">Clostridium grantii DSM 8605</name>
    <dbReference type="NCBI Taxonomy" id="1121316"/>
    <lineage>
        <taxon>Bacteria</taxon>
        <taxon>Bacillati</taxon>
        <taxon>Bacillota</taxon>
        <taxon>Clostridia</taxon>
        <taxon>Eubacteriales</taxon>
        <taxon>Clostridiaceae</taxon>
        <taxon>Clostridium</taxon>
    </lineage>
</organism>
<dbReference type="InterPro" id="IPR018392">
    <property type="entry name" value="LysM"/>
</dbReference>
<dbReference type="Gene3D" id="3.40.630.10">
    <property type="entry name" value="Zn peptidases"/>
    <property type="match status" value="1"/>
</dbReference>
<dbReference type="Gene3D" id="3.10.350.10">
    <property type="entry name" value="LysM domain"/>
    <property type="match status" value="1"/>
</dbReference>
<dbReference type="InterPro" id="IPR000834">
    <property type="entry name" value="Peptidase_M14"/>
</dbReference>
<proteinExistence type="inferred from homology"/>
<dbReference type="Pfam" id="PF01471">
    <property type="entry name" value="PG_binding_1"/>
    <property type="match status" value="1"/>
</dbReference>
<dbReference type="EMBL" id="FQXM01000006">
    <property type="protein sequence ID" value="SHH49757.1"/>
    <property type="molecule type" value="Genomic_DNA"/>
</dbReference>
<evidence type="ECO:0000313" key="11">
    <source>
        <dbReference type="Proteomes" id="UP000184447"/>
    </source>
</evidence>
<dbReference type="GO" id="GO:0008270">
    <property type="term" value="F:zinc ion binding"/>
    <property type="evidence" value="ECO:0007669"/>
    <property type="project" value="InterPro"/>
</dbReference>
<dbReference type="OrthoDB" id="9811296at2"/>
<dbReference type="InterPro" id="IPR002477">
    <property type="entry name" value="Peptidoglycan-bd-like"/>
</dbReference>
<feature type="active site" description="Proton donor/acceptor" evidence="7">
    <location>
        <position position="393"/>
    </location>
</feature>
<evidence type="ECO:0000256" key="2">
    <source>
        <dbReference type="ARBA" id="ARBA00005988"/>
    </source>
</evidence>
<dbReference type="CDD" id="cd00118">
    <property type="entry name" value="LysM"/>
    <property type="match status" value="1"/>
</dbReference>
<dbReference type="SMART" id="SM00631">
    <property type="entry name" value="Zn_pept"/>
    <property type="match status" value="1"/>
</dbReference>
<evidence type="ECO:0000259" key="9">
    <source>
        <dbReference type="PROSITE" id="PS52035"/>
    </source>
</evidence>
<dbReference type="Gene3D" id="1.10.101.10">
    <property type="entry name" value="PGBD-like superfamily/PGBD"/>
    <property type="match status" value="1"/>
</dbReference>
<dbReference type="Pfam" id="PF00246">
    <property type="entry name" value="Peptidase_M14"/>
    <property type="match status" value="1"/>
</dbReference>
<reference evidence="10 11" key="1">
    <citation type="submission" date="2016-11" db="EMBL/GenBank/DDBJ databases">
        <authorList>
            <person name="Jaros S."/>
            <person name="Januszkiewicz K."/>
            <person name="Wedrychowicz H."/>
        </authorList>
    </citation>
    <scope>NUCLEOTIDE SEQUENCE [LARGE SCALE GENOMIC DNA]</scope>
    <source>
        <strain evidence="10 11">DSM 8605</strain>
    </source>
</reference>
<comment type="similarity">
    <text evidence="2 7">Belongs to the peptidase M14 family.</text>
</comment>
<sequence>MKTLKLGSRGTDVKKLQAVLNKIGYDAGKVDGVFGEKTENAVMMLQRNFGLESDGIVGGKTWTILETYYRGYDNYRIRYGDTLYKISKAYYSNVDAIMGVNPGLNPFNLRVGMEIKVPYLIPIVDTNVDYTYDILEMDLEGLKAVYPFLEVTTEGKSVLGRNLYTIKLGKGPNKVFYNGAHHALEWITTPLLMKFIEEFAGAYAMEQNIAGYDPETIWNTNTIYIMPMVNPDGVDLVLNGLKKDNPYYNDLIKWNHGSIDFSRRWSANNRGVDLNHNYDASWQESKDSEIYYGVEGPGPRRYSGPSPVSEPEAKAVVAFTEKILPELVLAYHSQGRVIYWNYNNMATDRMKKIGEELAKTAGYFLAETYGSASYAGYKDWVIKKFMKPGYTVEVGLGINPLPISQFDRIYKENLGLLLKGIDINMKI</sequence>
<dbReference type="CDD" id="cd06229">
    <property type="entry name" value="M14_Endopeptidase_I"/>
    <property type="match status" value="1"/>
</dbReference>
<keyword evidence="5" id="KW-0862">Zinc</keyword>
<dbReference type="PROSITE" id="PS51782">
    <property type="entry name" value="LYSM"/>
    <property type="match status" value="1"/>
</dbReference>
<dbReference type="PANTHER" id="PTHR11705">
    <property type="entry name" value="PROTEASE FAMILY M14 CARBOXYPEPTIDASE A,B"/>
    <property type="match status" value="1"/>
</dbReference>
<dbReference type="InterPro" id="IPR034274">
    <property type="entry name" value="ENP1_M14_CPD"/>
</dbReference>
<dbReference type="SMART" id="SM00257">
    <property type="entry name" value="LysM"/>
    <property type="match status" value="1"/>
</dbReference>
<dbReference type="SUPFAM" id="SSF47090">
    <property type="entry name" value="PGBD-like"/>
    <property type="match status" value="1"/>
</dbReference>
<dbReference type="PANTHER" id="PTHR11705:SF143">
    <property type="entry name" value="SLL0236 PROTEIN"/>
    <property type="match status" value="1"/>
</dbReference>
<keyword evidence="11" id="KW-1185">Reference proteome</keyword>
<dbReference type="AlphaFoldDB" id="A0A1M5TG71"/>
<dbReference type="GO" id="GO:0005615">
    <property type="term" value="C:extracellular space"/>
    <property type="evidence" value="ECO:0007669"/>
    <property type="project" value="TreeGrafter"/>
</dbReference>
<name>A0A1M5TG71_9CLOT</name>
<evidence type="ECO:0000256" key="3">
    <source>
        <dbReference type="ARBA" id="ARBA00022670"/>
    </source>
</evidence>
<dbReference type="InterPro" id="IPR036365">
    <property type="entry name" value="PGBD-like_sf"/>
</dbReference>
<keyword evidence="3" id="KW-0645">Protease</keyword>
<evidence type="ECO:0000313" key="10">
    <source>
        <dbReference type="EMBL" id="SHH49757.1"/>
    </source>
</evidence>
<evidence type="ECO:0000256" key="6">
    <source>
        <dbReference type="ARBA" id="ARBA00023049"/>
    </source>
</evidence>
<dbReference type="PROSITE" id="PS52035">
    <property type="entry name" value="PEPTIDASE_M14"/>
    <property type="match status" value="1"/>
</dbReference>
<gene>
    <name evidence="10" type="ORF">SAMN02745207_01284</name>
</gene>
<keyword evidence="6" id="KW-0482">Metalloprotease</keyword>
<dbReference type="GO" id="GO:0004181">
    <property type="term" value="F:metallocarboxypeptidase activity"/>
    <property type="evidence" value="ECO:0007669"/>
    <property type="project" value="InterPro"/>
</dbReference>
<dbReference type="RefSeq" id="WP_073337611.1">
    <property type="nucleotide sequence ID" value="NZ_FQXM01000006.1"/>
</dbReference>
<protein>
    <submittedName>
        <fullName evidence="10">Gamma-D-glutamyl-(L)-meso-diaminopimelate peptidase I. Metallo peptidase. MEROPS family M14C</fullName>
    </submittedName>
</protein>
<evidence type="ECO:0000256" key="4">
    <source>
        <dbReference type="ARBA" id="ARBA00022801"/>
    </source>
</evidence>
<dbReference type="STRING" id="1121316.SAMN02745207_01284"/>
<dbReference type="Pfam" id="PF01476">
    <property type="entry name" value="LysM"/>
    <property type="match status" value="1"/>
</dbReference>
<dbReference type="Proteomes" id="UP000184447">
    <property type="component" value="Unassembled WGS sequence"/>
</dbReference>
<feature type="domain" description="Peptidase M14" evidence="9">
    <location>
        <begin position="128"/>
        <end position="421"/>
    </location>
</feature>
<dbReference type="InterPro" id="IPR036779">
    <property type="entry name" value="LysM_dom_sf"/>
</dbReference>
<keyword evidence="4" id="KW-0378">Hydrolase</keyword>
<dbReference type="SUPFAM" id="SSF54106">
    <property type="entry name" value="LysM domain"/>
    <property type="match status" value="1"/>
</dbReference>
<dbReference type="PRINTS" id="PR00765">
    <property type="entry name" value="CRBOXYPTASEA"/>
</dbReference>
<evidence type="ECO:0000259" key="8">
    <source>
        <dbReference type="PROSITE" id="PS51782"/>
    </source>
</evidence>
<evidence type="ECO:0000256" key="7">
    <source>
        <dbReference type="PROSITE-ProRule" id="PRU01379"/>
    </source>
</evidence>
<comment type="cofactor">
    <cofactor evidence="1">
        <name>Zn(2+)</name>
        <dbReference type="ChEBI" id="CHEBI:29105"/>
    </cofactor>
</comment>
<dbReference type="InterPro" id="IPR036366">
    <property type="entry name" value="PGBDSf"/>
</dbReference>
<evidence type="ECO:0000256" key="1">
    <source>
        <dbReference type="ARBA" id="ARBA00001947"/>
    </source>
</evidence>
<evidence type="ECO:0000256" key="5">
    <source>
        <dbReference type="ARBA" id="ARBA00022833"/>
    </source>
</evidence>
<accession>A0A1M5TG71</accession>
<feature type="domain" description="LysM" evidence="8">
    <location>
        <begin position="73"/>
        <end position="117"/>
    </location>
</feature>